<name>A0A558HLP0_9GAMM</name>
<dbReference type="RefSeq" id="WP_024951005.1">
    <property type="nucleotide sequence ID" value="NZ_CAWOWR010000116.1"/>
</dbReference>
<feature type="transmembrane region" description="Helical" evidence="1">
    <location>
        <begin position="105"/>
        <end position="122"/>
    </location>
</feature>
<dbReference type="OrthoDB" id="6183924at2"/>
<gene>
    <name evidence="2" type="ORF">FQP86_09620</name>
</gene>
<reference evidence="2 3" key="1">
    <citation type="submission" date="2019-07" db="EMBL/GenBank/DDBJ databases">
        <title>Diversity of Bacteria from Kongsfjorden, Arctic.</title>
        <authorList>
            <person name="Yu Y."/>
        </authorList>
    </citation>
    <scope>NUCLEOTIDE SEQUENCE [LARGE SCALE GENOMIC DNA]</scope>
    <source>
        <strain evidence="2 3">SM1923</strain>
    </source>
</reference>
<accession>A0A558HLP0</accession>
<evidence type="ECO:0000313" key="2">
    <source>
        <dbReference type="EMBL" id="TVU70060.1"/>
    </source>
</evidence>
<organism evidence="2 3">
    <name type="scientific">Cobetia crustatorum</name>
    <dbReference type="NCBI Taxonomy" id="553385"/>
    <lineage>
        <taxon>Bacteria</taxon>
        <taxon>Pseudomonadati</taxon>
        <taxon>Pseudomonadota</taxon>
        <taxon>Gammaproteobacteria</taxon>
        <taxon>Oceanospirillales</taxon>
        <taxon>Halomonadaceae</taxon>
        <taxon>Cobetia</taxon>
    </lineage>
</organism>
<feature type="transmembrane region" description="Helical" evidence="1">
    <location>
        <begin position="71"/>
        <end position="93"/>
    </location>
</feature>
<dbReference type="AlphaFoldDB" id="A0A558HLP0"/>
<keyword evidence="1" id="KW-1133">Transmembrane helix</keyword>
<keyword evidence="3" id="KW-1185">Reference proteome</keyword>
<protein>
    <recommendedName>
        <fullName evidence="4">DUF4345 domain-containing protein</fullName>
    </recommendedName>
</protein>
<evidence type="ECO:0000313" key="3">
    <source>
        <dbReference type="Proteomes" id="UP000319941"/>
    </source>
</evidence>
<dbReference type="EMBL" id="VNFH01000006">
    <property type="protein sequence ID" value="TVU70060.1"/>
    <property type="molecule type" value="Genomic_DNA"/>
</dbReference>
<keyword evidence="1" id="KW-0472">Membrane</keyword>
<dbReference type="Proteomes" id="UP000319941">
    <property type="component" value="Unassembled WGS sequence"/>
</dbReference>
<evidence type="ECO:0000256" key="1">
    <source>
        <dbReference type="SAM" id="Phobius"/>
    </source>
</evidence>
<evidence type="ECO:0008006" key="4">
    <source>
        <dbReference type="Google" id="ProtNLM"/>
    </source>
</evidence>
<proteinExistence type="predicted"/>
<comment type="caution">
    <text evidence="2">The sequence shown here is derived from an EMBL/GenBank/DDBJ whole genome shotgun (WGS) entry which is preliminary data.</text>
</comment>
<sequence>MEMVLQVIGGLVLTVGVLLAAVPELVNRFKGPGDTPLQVPKERHAAIARRIRWGWLIAVGYLLMYPPIGLGWLPILLTLAVAGIAGIMTARLMGLMLDGIDMRHLFRFAAESLILGGLWTWFVKLSA</sequence>
<keyword evidence="1" id="KW-0812">Transmembrane</keyword>
<dbReference type="STRING" id="553385.GCA_000591415_00670"/>